<feature type="compositionally biased region" description="Acidic residues" evidence="3">
    <location>
        <begin position="100"/>
        <end position="111"/>
    </location>
</feature>
<dbReference type="AlphaFoldDB" id="R7SVW6"/>
<name>R7SVW6_DICSQ</name>
<dbReference type="Pfam" id="PF13359">
    <property type="entry name" value="DDE_Tnp_4"/>
    <property type="match status" value="1"/>
</dbReference>
<keyword evidence="2" id="KW-0479">Metal-binding</keyword>
<evidence type="ECO:0000256" key="1">
    <source>
        <dbReference type="ARBA" id="ARBA00001968"/>
    </source>
</evidence>
<evidence type="ECO:0000259" key="4">
    <source>
        <dbReference type="Pfam" id="PF13359"/>
    </source>
</evidence>
<dbReference type="Proteomes" id="UP000053319">
    <property type="component" value="Unassembled WGS sequence"/>
</dbReference>
<protein>
    <recommendedName>
        <fullName evidence="4">DDE Tnp4 domain-containing protein</fullName>
    </recommendedName>
</protein>
<dbReference type="RefSeq" id="XP_007367378.1">
    <property type="nucleotide sequence ID" value="XM_007367316.1"/>
</dbReference>
<dbReference type="OMA" id="IISEHAY"/>
<dbReference type="HOGENOM" id="CLU_147762_0_0_1"/>
<reference evidence="5 6" key="1">
    <citation type="journal article" date="2012" name="Science">
        <title>The Paleozoic origin of enzymatic lignin decomposition reconstructed from 31 fungal genomes.</title>
        <authorList>
            <person name="Floudas D."/>
            <person name="Binder M."/>
            <person name="Riley R."/>
            <person name="Barry K."/>
            <person name="Blanchette R.A."/>
            <person name="Henrissat B."/>
            <person name="Martinez A.T."/>
            <person name="Otillar R."/>
            <person name="Spatafora J.W."/>
            <person name="Yadav J.S."/>
            <person name="Aerts A."/>
            <person name="Benoit I."/>
            <person name="Boyd A."/>
            <person name="Carlson A."/>
            <person name="Copeland A."/>
            <person name="Coutinho P.M."/>
            <person name="de Vries R.P."/>
            <person name="Ferreira P."/>
            <person name="Findley K."/>
            <person name="Foster B."/>
            <person name="Gaskell J."/>
            <person name="Glotzer D."/>
            <person name="Gorecki P."/>
            <person name="Heitman J."/>
            <person name="Hesse C."/>
            <person name="Hori C."/>
            <person name="Igarashi K."/>
            <person name="Jurgens J.A."/>
            <person name="Kallen N."/>
            <person name="Kersten P."/>
            <person name="Kohler A."/>
            <person name="Kuees U."/>
            <person name="Kumar T.K.A."/>
            <person name="Kuo A."/>
            <person name="LaButti K."/>
            <person name="Larrondo L.F."/>
            <person name="Lindquist E."/>
            <person name="Ling A."/>
            <person name="Lombard V."/>
            <person name="Lucas S."/>
            <person name="Lundell T."/>
            <person name="Martin R."/>
            <person name="McLaughlin D.J."/>
            <person name="Morgenstern I."/>
            <person name="Morin E."/>
            <person name="Murat C."/>
            <person name="Nagy L.G."/>
            <person name="Nolan M."/>
            <person name="Ohm R.A."/>
            <person name="Patyshakuliyeva A."/>
            <person name="Rokas A."/>
            <person name="Ruiz-Duenas F.J."/>
            <person name="Sabat G."/>
            <person name="Salamov A."/>
            <person name="Samejima M."/>
            <person name="Schmutz J."/>
            <person name="Slot J.C."/>
            <person name="St John F."/>
            <person name="Stenlid J."/>
            <person name="Sun H."/>
            <person name="Sun S."/>
            <person name="Syed K."/>
            <person name="Tsang A."/>
            <person name="Wiebenga A."/>
            <person name="Young D."/>
            <person name="Pisabarro A."/>
            <person name="Eastwood D.C."/>
            <person name="Martin F."/>
            <person name="Cullen D."/>
            <person name="Grigoriev I.V."/>
            <person name="Hibbett D.S."/>
        </authorList>
    </citation>
    <scope>NUCLEOTIDE SEQUENCE [LARGE SCALE GENOMIC DNA]</scope>
    <source>
        <strain evidence="5 6">LYAD-421 SS1</strain>
    </source>
</reference>
<feature type="domain" description="DDE Tnp4" evidence="4">
    <location>
        <begin position="12"/>
        <end position="78"/>
    </location>
</feature>
<evidence type="ECO:0000313" key="5">
    <source>
        <dbReference type="EMBL" id="EJF59915.1"/>
    </source>
</evidence>
<sequence>MSTPWTVRPFDEAEIGRALPEVKQRMHEFNKRLSSMRIISEHAYGRLKGRFLGLKAAGKHHDIEDLYKAIEALLILHNICMDWNDHPEDITNFDPRELPVDDENEEQDPDENPPILEGDANIPLHETDQWLKEQGYAKRNVLLEYLFPAPE</sequence>
<dbReference type="InterPro" id="IPR027806">
    <property type="entry name" value="HARBI1_dom"/>
</dbReference>
<accession>R7SVW6</accession>
<dbReference type="GeneID" id="18843276"/>
<evidence type="ECO:0000256" key="3">
    <source>
        <dbReference type="SAM" id="MobiDB-lite"/>
    </source>
</evidence>
<dbReference type="GO" id="GO:0046872">
    <property type="term" value="F:metal ion binding"/>
    <property type="evidence" value="ECO:0007669"/>
    <property type="project" value="UniProtKB-KW"/>
</dbReference>
<proteinExistence type="predicted"/>
<organism evidence="5 6">
    <name type="scientific">Dichomitus squalens (strain LYAD-421)</name>
    <name type="common">Western red white-rot fungus</name>
    <dbReference type="NCBI Taxonomy" id="732165"/>
    <lineage>
        <taxon>Eukaryota</taxon>
        <taxon>Fungi</taxon>
        <taxon>Dikarya</taxon>
        <taxon>Basidiomycota</taxon>
        <taxon>Agaricomycotina</taxon>
        <taxon>Agaricomycetes</taxon>
        <taxon>Polyporales</taxon>
        <taxon>Polyporaceae</taxon>
        <taxon>Dichomitus</taxon>
    </lineage>
</organism>
<gene>
    <name evidence="5" type="ORF">DICSQDRAFT_64153</name>
</gene>
<feature type="region of interest" description="Disordered" evidence="3">
    <location>
        <begin position="91"/>
        <end position="121"/>
    </location>
</feature>
<dbReference type="KEGG" id="dsq:DICSQDRAFT_64153"/>
<evidence type="ECO:0000313" key="6">
    <source>
        <dbReference type="Proteomes" id="UP000053319"/>
    </source>
</evidence>
<evidence type="ECO:0000256" key="2">
    <source>
        <dbReference type="ARBA" id="ARBA00022723"/>
    </source>
</evidence>
<dbReference type="EMBL" id="JH719420">
    <property type="protein sequence ID" value="EJF59915.1"/>
    <property type="molecule type" value="Genomic_DNA"/>
</dbReference>
<comment type="cofactor">
    <cofactor evidence="1">
        <name>a divalent metal cation</name>
        <dbReference type="ChEBI" id="CHEBI:60240"/>
    </cofactor>
</comment>